<comment type="similarity">
    <text evidence="2">Belongs to the transketolase family.</text>
</comment>
<name>A0A372MK78_9SPIR</name>
<dbReference type="InterPro" id="IPR005474">
    <property type="entry name" value="Transketolase_N"/>
</dbReference>
<protein>
    <submittedName>
        <fullName evidence="6">Transketolase</fullName>
    </submittedName>
</protein>
<dbReference type="AlphaFoldDB" id="A0A372MK78"/>
<feature type="transmembrane region" description="Helical" evidence="4">
    <location>
        <begin position="21"/>
        <end position="47"/>
    </location>
</feature>
<keyword evidence="4" id="KW-1133">Transmembrane helix</keyword>
<dbReference type="RefSeq" id="WP_117329185.1">
    <property type="nucleotide sequence ID" value="NZ_QUWK01000002.1"/>
</dbReference>
<reference evidence="7" key="1">
    <citation type="submission" date="2018-08" db="EMBL/GenBank/DDBJ databases">
        <authorList>
            <person name="Grouzdev D.S."/>
            <person name="Krutkina M.S."/>
        </authorList>
    </citation>
    <scope>NUCLEOTIDE SEQUENCE [LARGE SCALE GENOMIC DNA]</scope>
    <source>
        <strain evidence="7">4-11</strain>
    </source>
</reference>
<evidence type="ECO:0000256" key="4">
    <source>
        <dbReference type="SAM" id="Phobius"/>
    </source>
</evidence>
<proteinExistence type="inferred from homology"/>
<evidence type="ECO:0000256" key="1">
    <source>
        <dbReference type="ARBA" id="ARBA00001964"/>
    </source>
</evidence>
<dbReference type="Pfam" id="PF00456">
    <property type="entry name" value="Transketolase_N"/>
    <property type="match status" value="1"/>
</dbReference>
<evidence type="ECO:0000259" key="5">
    <source>
        <dbReference type="Pfam" id="PF00456"/>
    </source>
</evidence>
<comment type="caution">
    <text evidence="6">The sequence shown here is derived from an EMBL/GenBank/DDBJ whole genome shotgun (WGS) entry which is preliminary data.</text>
</comment>
<gene>
    <name evidence="6" type="ORF">DYP60_01925</name>
</gene>
<keyword evidence="7" id="KW-1185">Reference proteome</keyword>
<dbReference type="EMBL" id="QUWK01000002">
    <property type="protein sequence ID" value="RFU95788.1"/>
    <property type="molecule type" value="Genomic_DNA"/>
</dbReference>
<feature type="domain" description="Transketolase N-terminal" evidence="5">
    <location>
        <begin position="14"/>
        <end position="260"/>
    </location>
</feature>
<dbReference type="PANTHER" id="PTHR47514">
    <property type="entry name" value="TRANSKETOLASE N-TERMINAL SECTION-RELATED"/>
    <property type="match status" value="1"/>
</dbReference>
<keyword evidence="4" id="KW-0472">Membrane</keyword>
<keyword evidence="4" id="KW-0812">Transmembrane</keyword>
<comment type="cofactor">
    <cofactor evidence="1">
        <name>thiamine diphosphate</name>
        <dbReference type="ChEBI" id="CHEBI:58937"/>
    </cofactor>
</comment>
<organism evidence="6 7">
    <name type="scientific">Sphaerochaeta halotolerans</name>
    <dbReference type="NCBI Taxonomy" id="2293840"/>
    <lineage>
        <taxon>Bacteria</taxon>
        <taxon>Pseudomonadati</taxon>
        <taxon>Spirochaetota</taxon>
        <taxon>Spirochaetia</taxon>
        <taxon>Spirochaetales</taxon>
        <taxon>Sphaerochaetaceae</taxon>
        <taxon>Sphaerochaeta</taxon>
    </lineage>
</organism>
<evidence type="ECO:0000256" key="2">
    <source>
        <dbReference type="ARBA" id="ARBA00007131"/>
    </source>
</evidence>
<dbReference type="CDD" id="cd02012">
    <property type="entry name" value="TPP_TK"/>
    <property type="match status" value="1"/>
</dbReference>
<evidence type="ECO:0000256" key="3">
    <source>
        <dbReference type="ARBA" id="ARBA00023052"/>
    </source>
</evidence>
<evidence type="ECO:0000313" key="6">
    <source>
        <dbReference type="EMBL" id="RFU95788.1"/>
    </source>
</evidence>
<dbReference type="SUPFAM" id="SSF52518">
    <property type="entry name" value="Thiamin diphosphate-binding fold (THDP-binding)"/>
    <property type="match status" value="1"/>
</dbReference>
<reference evidence="6 7" key="2">
    <citation type="submission" date="2018-09" db="EMBL/GenBank/DDBJ databases">
        <title>Genome of Sphaerochaeta halotolerans strain 4-11.</title>
        <authorList>
            <person name="Nazina T.N."/>
            <person name="Sokolova D.S."/>
        </authorList>
    </citation>
    <scope>NUCLEOTIDE SEQUENCE [LARGE SCALE GENOMIC DNA]</scope>
    <source>
        <strain evidence="6 7">4-11</strain>
    </source>
</reference>
<dbReference type="PANTHER" id="PTHR47514:SF1">
    <property type="entry name" value="TRANSKETOLASE N-TERMINAL SECTION-RELATED"/>
    <property type="match status" value="1"/>
</dbReference>
<keyword evidence="3" id="KW-0786">Thiamine pyrophosphate</keyword>
<dbReference type="Gene3D" id="3.40.50.970">
    <property type="match status" value="1"/>
</dbReference>
<accession>A0A372MK78</accession>
<evidence type="ECO:0000313" key="7">
    <source>
        <dbReference type="Proteomes" id="UP000264002"/>
    </source>
</evidence>
<sequence length="273" mass="29620">MLASEQSKQLASFAKEIRKNTLFTIGNLGVGHIGGALSIVDLLALLYGKVMRIDPTNPVWEERDLLVLSKGHAGPALYATLALKGFFPMEELKTLNQGGTNLPSHCDRTKTKGIDMTTGSLGQGLSAACGLAYAIQMDKKDTYVYAIIGDGESQEGQNWEAAMFASHYQLDHLIAFTDYNKMQIDGTTDEILNLGDIEGKWNSFGWFTQRIDGHDLSAMDNAIETAKLQRGKPAMIILDTIKGKGAAFCEGNVANHNMAFDLNTANEAIAALE</sequence>
<dbReference type="InterPro" id="IPR029061">
    <property type="entry name" value="THDP-binding"/>
</dbReference>
<dbReference type="Proteomes" id="UP000264002">
    <property type="component" value="Unassembled WGS sequence"/>
</dbReference>